<dbReference type="Gene3D" id="3.40.50.2300">
    <property type="match status" value="2"/>
</dbReference>
<dbReference type="AlphaFoldDB" id="A0A1I7C118"/>
<evidence type="ECO:0000256" key="4">
    <source>
        <dbReference type="SAM" id="SignalP"/>
    </source>
</evidence>
<feature type="domain" description="Leucine-binding protein" evidence="5">
    <location>
        <begin position="51"/>
        <end position="397"/>
    </location>
</feature>
<dbReference type="PROSITE" id="PS51257">
    <property type="entry name" value="PROKAR_LIPOPROTEIN"/>
    <property type="match status" value="1"/>
</dbReference>
<reference evidence="7" key="1">
    <citation type="submission" date="2016-10" db="EMBL/GenBank/DDBJ databases">
        <authorList>
            <person name="Varghese N."/>
            <person name="Submissions S."/>
        </authorList>
    </citation>
    <scope>NUCLEOTIDE SEQUENCE [LARGE SCALE GENOMIC DNA]</scope>
    <source>
        <strain evidence="7">DSM 46136</strain>
    </source>
</reference>
<dbReference type="STRING" id="1296565.SAMN05660657_03953"/>
<dbReference type="Proteomes" id="UP000199546">
    <property type="component" value="Unassembled WGS sequence"/>
</dbReference>
<proteinExistence type="inferred from homology"/>
<keyword evidence="7" id="KW-1185">Reference proteome</keyword>
<evidence type="ECO:0000313" key="6">
    <source>
        <dbReference type="EMBL" id="SFT93126.1"/>
    </source>
</evidence>
<evidence type="ECO:0000259" key="5">
    <source>
        <dbReference type="Pfam" id="PF13458"/>
    </source>
</evidence>
<feature type="compositionally biased region" description="Gly residues" evidence="3">
    <location>
        <begin position="29"/>
        <end position="38"/>
    </location>
</feature>
<dbReference type="InterPro" id="IPR028081">
    <property type="entry name" value="Leu-bd"/>
</dbReference>
<feature type="signal peptide" evidence="4">
    <location>
        <begin position="1"/>
        <end position="19"/>
    </location>
</feature>
<name>A0A1I7C118_9ACTN</name>
<dbReference type="CDD" id="cd06343">
    <property type="entry name" value="PBP1_ABC_ligand_binding-like"/>
    <property type="match status" value="1"/>
</dbReference>
<accession>A0A1I7C118</accession>
<keyword evidence="2 4" id="KW-0732">Signal</keyword>
<dbReference type="OrthoDB" id="26870at2"/>
<evidence type="ECO:0000313" key="7">
    <source>
        <dbReference type="Proteomes" id="UP000199546"/>
    </source>
</evidence>
<organism evidence="6 7">
    <name type="scientific">Geodermatophilus amargosae</name>
    <dbReference type="NCBI Taxonomy" id="1296565"/>
    <lineage>
        <taxon>Bacteria</taxon>
        <taxon>Bacillati</taxon>
        <taxon>Actinomycetota</taxon>
        <taxon>Actinomycetes</taxon>
        <taxon>Geodermatophilales</taxon>
        <taxon>Geodermatophilaceae</taxon>
        <taxon>Geodermatophilus</taxon>
    </lineage>
</organism>
<dbReference type="EMBL" id="FPBA01000017">
    <property type="protein sequence ID" value="SFT93126.1"/>
    <property type="molecule type" value="Genomic_DNA"/>
</dbReference>
<evidence type="ECO:0000256" key="3">
    <source>
        <dbReference type="SAM" id="MobiDB-lite"/>
    </source>
</evidence>
<dbReference type="Pfam" id="PF13458">
    <property type="entry name" value="Peripla_BP_6"/>
    <property type="match status" value="1"/>
</dbReference>
<feature type="region of interest" description="Disordered" evidence="3">
    <location>
        <begin position="26"/>
        <end position="47"/>
    </location>
</feature>
<sequence>MKHRTRTALALAGCVAVLAACSTEDPNASGGGGGGGGEGDVETGNGVTDDTITVGMLTDLSGPFAAGAAIQVTQTQAYYDQVNEDGGICGRDVEVQVQDHGYDPQRAVTLYRSMAPEVVALQQVLGGPTSAAVLPLAEADGLYLGGHGWAGVALQYENAQIPGTTYAIESANAIDYLVDELGLSEGAKVGVVYFVGDYGSDSLAGAQYAAGERGLEVVPQEITPRDTDLSAQASALQQAGVSAVILGAAPGQLASLAGVLAAQGLDVPIIGNTPTFGPSLLETPAGPALEQNFYTVTSIAPYSLDEPGVQAARELYEAAAPDGELGWEVPLATAQAELLSAALEGACEAGDLTPEGVVAAMRETSDLDTEGLYATPLDYTEVTEPPTRTVYVSRASADAEGGLEVLGTFEGPSAQSYTVG</sequence>
<dbReference type="RefSeq" id="WP_093582050.1">
    <property type="nucleotide sequence ID" value="NZ_FPBA01000017.1"/>
</dbReference>
<dbReference type="PANTHER" id="PTHR47235:SF1">
    <property type="entry name" value="BLR6548 PROTEIN"/>
    <property type="match status" value="1"/>
</dbReference>
<evidence type="ECO:0000256" key="2">
    <source>
        <dbReference type="ARBA" id="ARBA00022729"/>
    </source>
</evidence>
<protein>
    <submittedName>
        <fullName evidence="6">ABC-type branched-chain amino acid transport system, substrate-binding protein</fullName>
    </submittedName>
</protein>
<dbReference type="SUPFAM" id="SSF53822">
    <property type="entry name" value="Periplasmic binding protein-like I"/>
    <property type="match status" value="1"/>
</dbReference>
<gene>
    <name evidence="6" type="ORF">SAMN05660657_03953</name>
</gene>
<dbReference type="InterPro" id="IPR028082">
    <property type="entry name" value="Peripla_BP_I"/>
</dbReference>
<feature type="chain" id="PRO_5039529394" evidence="4">
    <location>
        <begin position="20"/>
        <end position="420"/>
    </location>
</feature>
<dbReference type="PANTHER" id="PTHR47235">
    <property type="entry name" value="BLR6548 PROTEIN"/>
    <property type="match status" value="1"/>
</dbReference>
<evidence type="ECO:0000256" key="1">
    <source>
        <dbReference type="ARBA" id="ARBA00010062"/>
    </source>
</evidence>
<comment type="similarity">
    <text evidence="1">Belongs to the leucine-binding protein family.</text>
</comment>